<evidence type="ECO:0000313" key="1">
    <source>
        <dbReference type="EMBL" id="KAJ6360330.1"/>
    </source>
</evidence>
<accession>A0ABQ9AUC5</accession>
<sequence>MAASTSATNTNLELIKEVRSHEVAIAELSNLSSSR</sequence>
<name>A0ABQ9AUC5_9ROSI</name>
<comment type="caution">
    <text evidence="1">The sequence shown here is derived from an EMBL/GenBank/DDBJ whole genome shotgun (WGS) entry which is preliminary data.</text>
</comment>
<reference evidence="1" key="1">
    <citation type="submission" date="2022-10" db="EMBL/GenBank/DDBJ databases">
        <authorList>
            <person name="Hyden B.L."/>
            <person name="Feng K."/>
            <person name="Yates T."/>
            <person name="Jawdy S."/>
            <person name="Smart L.B."/>
            <person name="Muchero W."/>
        </authorList>
    </citation>
    <scope>NUCLEOTIDE SEQUENCE</scope>
    <source>
        <tissue evidence="1">Shoot tip</tissue>
    </source>
</reference>
<dbReference type="Proteomes" id="UP001141253">
    <property type="component" value="Chromosome 13"/>
</dbReference>
<gene>
    <name evidence="1" type="ORF">OIU77_004354</name>
</gene>
<keyword evidence="2" id="KW-1185">Reference proteome</keyword>
<reference evidence="1" key="2">
    <citation type="journal article" date="2023" name="Int. J. Mol. Sci.">
        <title>De Novo Assembly and Annotation of 11 Diverse Shrub Willow (Salix) Genomes Reveals Novel Gene Organization in Sex-Linked Regions.</title>
        <authorList>
            <person name="Hyden B."/>
            <person name="Feng K."/>
            <person name="Yates T.B."/>
            <person name="Jawdy S."/>
            <person name="Cereghino C."/>
            <person name="Smart L.B."/>
            <person name="Muchero W."/>
        </authorList>
    </citation>
    <scope>NUCLEOTIDE SEQUENCE</scope>
    <source>
        <tissue evidence="1">Shoot tip</tissue>
    </source>
</reference>
<evidence type="ECO:0000313" key="2">
    <source>
        <dbReference type="Proteomes" id="UP001141253"/>
    </source>
</evidence>
<organism evidence="1 2">
    <name type="scientific">Salix suchowensis</name>
    <dbReference type="NCBI Taxonomy" id="1278906"/>
    <lineage>
        <taxon>Eukaryota</taxon>
        <taxon>Viridiplantae</taxon>
        <taxon>Streptophyta</taxon>
        <taxon>Embryophyta</taxon>
        <taxon>Tracheophyta</taxon>
        <taxon>Spermatophyta</taxon>
        <taxon>Magnoliopsida</taxon>
        <taxon>eudicotyledons</taxon>
        <taxon>Gunneridae</taxon>
        <taxon>Pentapetalae</taxon>
        <taxon>rosids</taxon>
        <taxon>fabids</taxon>
        <taxon>Malpighiales</taxon>
        <taxon>Salicaceae</taxon>
        <taxon>Saliceae</taxon>
        <taxon>Salix</taxon>
    </lineage>
</organism>
<dbReference type="EMBL" id="JAPFFI010000015">
    <property type="protein sequence ID" value="KAJ6360330.1"/>
    <property type="molecule type" value="Genomic_DNA"/>
</dbReference>
<proteinExistence type="predicted"/>
<feature type="non-terminal residue" evidence="1">
    <location>
        <position position="35"/>
    </location>
</feature>
<protein>
    <submittedName>
        <fullName evidence="1">Uncharacterized protein</fullName>
    </submittedName>
</protein>